<dbReference type="Proteomes" id="UP000034152">
    <property type="component" value="Unassembled WGS sequence"/>
</dbReference>
<dbReference type="Proteomes" id="UP000034578">
    <property type="component" value="Unassembled WGS sequence"/>
</dbReference>
<dbReference type="PATRIC" id="fig|2209.56.peg.3101"/>
<reference evidence="3 4" key="1">
    <citation type="journal article" date="2015" name="ISME J.">
        <title>Genomic and phenotypic differentiation among Methanosarcina mazei populations from Columbia River sediment.</title>
        <authorList>
            <person name="Youngblut N.D."/>
            <person name="Wirth J.S."/>
            <person name="Henriksen J.R."/>
            <person name="Smith M."/>
            <person name="Simon H."/>
            <person name="Metcalf W.W."/>
            <person name="Whitaker R.J."/>
        </authorList>
    </citation>
    <scope>NUCLEOTIDE SEQUENCE [LARGE SCALE GENOMIC DNA]</scope>
    <source>
        <strain evidence="2 3">1.H.M.2.1</strain>
        <strain evidence="1 4">2.F.A.2.4</strain>
    </source>
</reference>
<accession>A0A0F8RSC8</accession>
<keyword evidence="4" id="KW-1185">Reference proteome</keyword>
<gene>
    <name evidence="1" type="ORF">DU47_13900</name>
    <name evidence="2" type="ORF">DU80_14340</name>
</gene>
<name>A0A0F8RSC8_METMZ</name>
<evidence type="ECO:0000313" key="1">
    <source>
        <dbReference type="EMBL" id="KKG06315.1"/>
    </source>
</evidence>
<dbReference type="EMBL" id="JJOS01000012">
    <property type="protein sequence ID" value="KKG06315.1"/>
    <property type="molecule type" value="Genomic_DNA"/>
</dbReference>
<evidence type="ECO:0000313" key="2">
    <source>
        <dbReference type="EMBL" id="KKH90487.1"/>
    </source>
</evidence>
<comment type="caution">
    <text evidence="2">The sequence shown here is derived from an EMBL/GenBank/DDBJ whole genome shotgun (WGS) entry which is preliminary data.</text>
</comment>
<dbReference type="EMBL" id="JJQU01000021">
    <property type="protein sequence ID" value="KKH90487.1"/>
    <property type="molecule type" value="Genomic_DNA"/>
</dbReference>
<evidence type="ECO:0000313" key="4">
    <source>
        <dbReference type="Proteomes" id="UP000034578"/>
    </source>
</evidence>
<dbReference type="AlphaFoldDB" id="A0A0F8RSC8"/>
<proteinExistence type="predicted"/>
<organism evidence="2 3">
    <name type="scientific">Methanosarcina mazei</name>
    <name type="common">Methanosarcina frisia</name>
    <dbReference type="NCBI Taxonomy" id="2209"/>
    <lineage>
        <taxon>Archaea</taxon>
        <taxon>Methanobacteriati</taxon>
        <taxon>Methanobacteriota</taxon>
        <taxon>Stenosarchaea group</taxon>
        <taxon>Methanomicrobia</taxon>
        <taxon>Methanosarcinales</taxon>
        <taxon>Methanosarcinaceae</taxon>
        <taxon>Methanosarcina</taxon>
    </lineage>
</organism>
<protein>
    <submittedName>
        <fullName evidence="2">Uncharacterized protein</fullName>
    </submittedName>
</protein>
<sequence length="72" mass="8384">MLSSLIGRRISSLRRQGEKISFFAAKIRIMGNKVTFLLNSRFIYPLMRMEEMMPGAEYNGDEFIKKTGYLTE</sequence>
<evidence type="ECO:0000313" key="3">
    <source>
        <dbReference type="Proteomes" id="UP000034152"/>
    </source>
</evidence>